<accession>A0A810L5L7</accession>
<protein>
    <recommendedName>
        <fullName evidence="1">Aminoglycoside phosphotransferase domain-containing protein</fullName>
    </recommendedName>
</protein>
<dbReference type="KEGG" id="aser:Asera_37590"/>
<keyword evidence="6" id="KW-1185">Reference proteome</keyword>
<evidence type="ECO:0000313" key="4">
    <source>
        <dbReference type="EMBL" id="BCJ29651.1"/>
    </source>
</evidence>
<dbReference type="Proteomes" id="UP000680750">
    <property type="component" value="Chromosome"/>
</dbReference>
<dbReference type="EMBL" id="AP023354">
    <property type="protein sequence ID" value="BCJ29651.1"/>
    <property type="molecule type" value="Genomic_DNA"/>
</dbReference>
<name>A0A810L5L7_9ACTN</name>
<dbReference type="EMBL" id="AP023354">
    <property type="protein sequence ID" value="BCJ29631.1"/>
    <property type="molecule type" value="Genomic_DNA"/>
</dbReference>
<organism evidence="3 6">
    <name type="scientific">Actinocatenispora sera</name>
    <dbReference type="NCBI Taxonomy" id="390989"/>
    <lineage>
        <taxon>Bacteria</taxon>
        <taxon>Bacillati</taxon>
        <taxon>Actinomycetota</taxon>
        <taxon>Actinomycetes</taxon>
        <taxon>Micromonosporales</taxon>
        <taxon>Micromonosporaceae</taxon>
        <taxon>Actinocatenispora</taxon>
    </lineage>
</organism>
<feature type="domain" description="Aminoglycoside phosphotransferase" evidence="1">
    <location>
        <begin position="57"/>
        <end position="219"/>
    </location>
</feature>
<evidence type="ECO:0000313" key="2">
    <source>
        <dbReference type="EMBL" id="BCJ29588.1"/>
    </source>
</evidence>
<dbReference type="Pfam" id="PF01636">
    <property type="entry name" value="APH"/>
    <property type="match status" value="1"/>
</dbReference>
<dbReference type="KEGG" id="aser:Asera_36960"/>
<dbReference type="InterPro" id="IPR002575">
    <property type="entry name" value="Aminoglycoside_PTrfase"/>
</dbReference>
<dbReference type="RefSeq" id="WP_084132220.1">
    <property type="nucleotide sequence ID" value="NZ_AP023354.1"/>
</dbReference>
<gene>
    <name evidence="2" type="ORF">Asera_36960</name>
    <name evidence="3" type="ORF">Asera_37390</name>
    <name evidence="4" type="ORF">Asera_37590</name>
    <name evidence="5" type="ORF">Asera_37790</name>
</gene>
<sequence length="273" mass="29244">MFEPIAVSTHVLAGISARWPELAEPWSMSVAGELHELCVRYNAEPIAVLPARFGLVVKANTPDGQIVLRSSPDPNGRHQGAISVALAQIGVSPQVHEVSTTDHGTWTVMDMIEPGTPLGDQNVLPEPEQVAAMLGPLIGQPAPTSDLPNLVDWLRDRLTDDRLRDLAPGCQVASTKERRAALADLDTLALNHVPGLCHADASPWNVLAGKHERLYLIDPRGISGEVSYDAAIIALKAAPHRPVKLTAKAISTTLNIDARRVLAWASIAAIARV</sequence>
<dbReference type="InterPro" id="IPR011009">
    <property type="entry name" value="Kinase-like_dom_sf"/>
</dbReference>
<evidence type="ECO:0000313" key="5">
    <source>
        <dbReference type="EMBL" id="BCJ29671.1"/>
    </source>
</evidence>
<evidence type="ECO:0000259" key="1">
    <source>
        <dbReference type="Pfam" id="PF01636"/>
    </source>
</evidence>
<evidence type="ECO:0000313" key="3">
    <source>
        <dbReference type="EMBL" id="BCJ29631.1"/>
    </source>
</evidence>
<dbReference type="SUPFAM" id="SSF56112">
    <property type="entry name" value="Protein kinase-like (PK-like)"/>
    <property type="match status" value="1"/>
</dbReference>
<reference evidence="3" key="1">
    <citation type="submission" date="2020-08" db="EMBL/GenBank/DDBJ databases">
        <title>Whole genome shotgun sequence of Actinocatenispora sera NBRC 101916.</title>
        <authorList>
            <person name="Komaki H."/>
            <person name="Tamura T."/>
        </authorList>
    </citation>
    <scope>NUCLEOTIDE SEQUENCE</scope>
    <source>
        <strain evidence="3">NBRC 101916</strain>
    </source>
</reference>
<dbReference type="KEGG" id="aser:Asera_37790"/>
<dbReference type="OrthoDB" id="3287855at2"/>
<dbReference type="EMBL" id="AP023354">
    <property type="protein sequence ID" value="BCJ29671.1"/>
    <property type="molecule type" value="Genomic_DNA"/>
</dbReference>
<dbReference type="AlphaFoldDB" id="A0A810L5L7"/>
<proteinExistence type="predicted"/>
<dbReference type="KEGG" id="aser:Asera_37390"/>
<evidence type="ECO:0000313" key="6">
    <source>
        <dbReference type="Proteomes" id="UP000680750"/>
    </source>
</evidence>
<dbReference type="EMBL" id="AP023354">
    <property type="protein sequence ID" value="BCJ29588.1"/>
    <property type="molecule type" value="Genomic_DNA"/>
</dbReference>